<dbReference type="InterPro" id="IPR014001">
    <property type="entry name" value="Helicase_ATP-bd"/>
</dbReference>
<dbReference type="Pfam" id="PF00270">
    <property type="entry name" value="DEAD"/>
    <property type="match status" value="1"/>
</dbReference>
<feature type="domain" description="Helicase ATP-binding" evidence="14">
    <location>
        <begin position="632"/>
        <end position="793"/>
    </location>
</feature>
<dbReference type="OrthoDB" id="9804325at2"/>
<name>A0A134AH97_9FIRM</name>
<dbReference type="GO" id="GO:0016787">
    <property type="term" value="F:hydrolase activity"/>
    <property type="evidence" value="ECO:0007669"/>
    <property type="project" value="UniProtKB-KW"/>
</dbReference>
<dbReference type="InterPro" id="IPR036101">
    <property type="entry name" value="CarD-like/TRCF_RID_sf"/>
</dbReference>
<dbReference type="SMART" id="SM00487">
    <property type="entry name" value="DEXDc"/>
    <property type="match status" value="1"/>
</dbReference>
<dbReference type="Proteomes" id="UP000070442">
    <property type="component" value="Unassembled WGS sequence"/>
</dbReference>
<keyword evidence="8 13" id="KW-0238">DNA-binding</keyword>
<dbReference type="CDD" id="cd17991">
    <property type="entry name" value="DEXHc_TRCF"/>
    <property type="match status" value="1"/>
</dbReference>
<dbReference type="InterPro" id="IPR011545">
    <property type="entry name" value="DEAD/DEAH_box_helicase_dom"/>
</dbReference>
<evidence type="ECO:0000256" key="9">
    <source>
        <dbReference type="ARBA" id="ARBA00023204"/>
    </source>
</evidence>
<comment type="caution">
    <text evidence="16">The sequence shown here is derived from an EMBL/GenBank/DDBJ whole genome shotgun (WGS) entry which is preliminary data.</text>
</comment>
<keyword evidence="5 13" id="KW-0378">Hydrolase</keyword>
<dbReference type="InterPro" id="IPR004576">
    <property type="entry name" value="Mfd"/>
</dbReference>
<evidence type="ECO:0000256" key="13">
    <source>
        <dbReference type="HAMAP-Rule" id="MF_00969"/>
    </source>
</evidence>
<dbReference type="PROSITE" id="PS51192">
    <property type="entry name" value="HELICASE_ATP_BIND_1"/>
    <property type="match status" value="1"/>
</dbReference>
<dbReference type="InterPro" id="IPR005118">
    <property type="entry name" value="TRCF_C"/>
</dbReference>
<dbReference type="SUPFAM" id="SSF143517">
    <property type="entry name" value="TRCF domain-like"/>
    <property type="match status" value="1"/>
</dbReference>
<evidence type="ECO:0000256" key="11">
    <source>
        <dbReference type="ARBA" id="ARBA00061399"/>
    </source>
</evidence>
<dbReference type="Pfam" id="PF02559">
    <property type="entry name" value="CarD_TRCF_RID"/>
    <property type="match status" value="1"/>
</dbReference>
<dbReference type="Gene3D" id="3.30.2060.10">
    <property type="entry name" value="Penicillin-binding protein 1b domain"/>
    <property type="match status" value="1"/>
</dbReference>
<dbReference type="SMART" id="SM00490">
    <property type="entry name" value="HELICc"/>
    <property type="match status" value="1"/>
</dbReference>
<dbReference type="GO" id="GO:0006355">
    <property type="term" value="P:regulation of DNA-templated transcription"/>
    <property type="evidence" value="ECO:0007669"/>
    <property type="project" value="UniProtKB-UniRule"/>
</dbReference>
<comment type="subcellular location">
    <subcellularLocation>
        <location evidence="1 13">Cytoplasm</location>
    </subcellularLocation>
</comment>
<evidence type="ECO:0000256" key="8">
    <source>
        <dbReference type="ARBA" id="ARBA00023125"/>
    </source>
</evidence>
<dbReference type="EMBL" id="LSDG01000023">
    <property type="protein sequence ID" value="KXB67044.1"/>
    <property type="molecule type" value="Genomic_DNA"/>
</dbReference>
<keyword evidence="4 13" id="KW-0227">DNA damage</keyword>
<dbReference type="AlphaFoldDB" id="A0A134AH97"/>
<dbReference type="InterPro" id="IPR003711">
    <property type="entry name" value="CarD-like/TRCF_RID"/>
</dbReference>
<keyword evidence="3 13" id="KW-0547">Nucleotide-binding</keyword>
<evidence type="ECO:0000256" key="1">
    <source>
        <dbReference type="ARBA" id="ARBA00004496"/>
    </source>
</evidence>
<keyword evidence="2 13" id="KW-0963">Cytoplasm</keyword>
<evidence type="ECO:0000256" key="3">
    <source>
        <dbReference type="ARBA" id="ARBA00022741"/>
    </source>
</evidence>
<gene>
    <name evidence="13" type="primary">mfd</name>
    <name evidence="16" type="ORF">HMPREF1863_00770</name>
</gene>
<proteinExistence type="inferred from homology"/>
<evidence type="ECO:0000256" key="10">
    <source>
        <dbReference type="ARBA" id="ARBA00061104"/>
    </source>
</evidence>
<organism evidence="16 17">
    <name type="scientific">Aedoeadaptatus coxii</name>
    <dbReference type="NCBI Taxonomy" id="755172"/>
    <lineage>
        <taxon>Bacteria</taxon>
        <taxon>Bacillati</taxon>
        <taxon>Bacillota</taxon>
        <taxon>Tissierellia</taxon>
        <taxon>Tissierellales</taxon>
        <taxon>Peptoniphilaceae</taxon>
        <taxon>Aedoeadaptatus</taxon>
    </lineage>
</organism>
<evidence type="ECO:0000256" key="2">
    <source>
        <dbReference type="ARBA" id="ARBA00022490"/>
    </source>
</evidence>
<evidence type="ECO:0000313" key="17">
    <source>
        <dbReference type="Proteomes" id="UP000070442"/>
    </source>
</evidence>
<dbReference type="PANTHER" id="PTHR47964:SF1">
    <property type="entry name" value="ATP-DEPENDENT DNA HELICASE HOMOLOG RECG, CHLOROPLASTIC"/>
    <property type="match status" value="1"/>
</dbReference>
<evidence type="ECO:0000256" key="12">
    <source>
        <dbReference type="ARBA" id="ARBA00070128"/>
    </source>
</evidence>
<keyword evidence="6" id="KW-0347">Helicase</keyword>
<comment type="function">
    <text evidence="13">Couples transcription and DNA repair by recognizing RNA polymerase (RNAP) stalled at DNA lesions. Mediates ATP-dependent release of RNAP and its truncated transcript from the DNA, and recruitment of nucleotide excision repair machinery to the damaged site.</text>
</comment>
<dbReference type="Pfam" id="PF03461">
    <property type="entry name" value="TRCF"/>
    <property type="match status" value="1"/>
</dbReference>
<dbReference type="SMART" id="SM00982">
    <property type="entry name" value="TRCF"/>
    <property type="match status" value="1"/>
</dbReference>
<dbReference type="InterPro" id="IPR041471">
    <property type="entry name" value="UvrB_inter"/>
</dbReference>
<dbReference type="GO" id="GO:0005737">
    <property type="term" value="C:cytoplasm"/>
    <property type="evidence" value="ECO:0007669"/>
    <property type="project" value="UniProtKB-SubCell"/>
</dbReference>
<dbReference type="Gene3D" id="3.40.50.11180">
    <property type="match status" value="1"/>
</dbReference>
<dbReference type="PANTHER" id="PTHR47964">
    <property type="entry name" value="ATP-DEPENDENT DNA HELICASE HOMOLOG RECG, CHLOROPLASTIC"/>
    <property type="match status" value="1"/>
</dbReference>
<dbReference type="Pfam" id="PF17757">
    <property type="entry name" value="UvrB_inter"/>
    <property type="match status" value="1"/>
</dbReference>
<dbReference type="GO" id="GO:0003684">
    <property type="term" value="F:damaged DNA binding"/>
    <property type="evidence" value="ECO:0007669"/>
    <property type="project" value="InterPro"/>
</dbReference>
<dbReference type="SUPFAM" id="SSF141259">
    <property type="entry name" value="CarD-like"/>
    <property type="match status" value="1"/>
</dbReference>
<dbReference type="Gene3D" id="3.40.50.300">
    <property type="entry name" value="P-loop containing nucleotide triphosphate hydrolases"/>
    <property type="match status" value="2"/>
</dbReference>
<keyword evidence="17" id="KW-1185">Reference proteome</keyword>
<evidence type="ECO:0000259" key="15">
    <source>
        <dbReference type="PROSITE" id="PS51194"/>
    </source>
</evidence>
<dbReference type="GO" id="GO:0003678">
    <property type="term" value="F:DNA helicase activity"/>
    <property type="evidence" value="ECO:0007669"/>
    <property type="project" value="TreeGrafter"/>
</dbReference>
<dbReference type="STRING" id="755172.HMPREF1863_00770"/>
<evidence type="ECO:0000313" key="16">
    <source>
        <dbReference type="EMBL" id="KXB67044.1"/>
    </source>
</evidence>
<dbReference type="GO" id="GO:0005524">
    <property type="term" value="F:ATP binding"/>
    <property type="evidence" value="ECO:0007669"/>
    <property type="project" value="UniProtKB-UniRule"/>
</dbReference>
<dbReference type="InterPro" id="IPR047112">
    <property type="entry name" value="RecG/Mfd"/>
</dbReference>
<dbReference type="SMART" id="SM01058">
    <property type="entry name" value="CarD_TRCF"/>
    <property type="match status" value="1"/>
</dbReference>
<dbReference type="FunFam" id="3.40.50.300:FF:000546">
    <property type="entry name" value="Transcription-repair-coupling factor"/>
    <property type="match status" value="1"/>
</dbReference>
<keyword evidence="9 13" id="KW-0234">DNA repair</keyword>
<dbReference type="HAMAP" id="MF_00969">
    <property type="entry name" value="TRCF"/>
    <property type="match status" value="1"/>
</dbReference>
<evidence type="ECO:0000256" key="4">
    <source>
        <dbReference type="ARBA" id="ARBA00022763"/>
    </source>
</evidence>
<dbReference type="Pfam" id="PF00271">
    <property type="entry name" value="Helicase_C"/>
    <property type="match status" value="1"/>
</dbReference>
<accession>A0A134AH97</accession>
<dbReference type="Gene3D" id="3.90.1150.50">
    <property type="entry name" value="Transcription-repair-coupling factor, D7 domain"/>
    <property type="match status" value="1"/>
</dbReference>
<dbReference type="InterPro" id="IPR037235">
    <property type="entry name" value="TRCF-like_C_D7"/>
</dbReference>
<dbReference type="PROSITE" id="PS51194">
    <property type="entry name" value="HELICASE_CTER"/>
    <property type="match status" value="1"/>
</dbReference>
<evidence type="ECO:0000259" key="14">
    <source>
        <dbReference type="PROSITE" id="PS51192"/>
    </source>
</evidence>
<dbReference type="PATRIC" id="fig|755172.3.peg.739"/>
<dbReference type="SUPFAM" id="SSF52540">
    <property type="entry name" value="P-loop containing nucleoside triphosphate hydrolases"/>
    <property type="match status" value="4"/>
</dbReference>
<dbReference type="Gene3D" id="2.40.10.170">
    <property type="match status" value="1"/>
</dbReference>
<dbReference type="InterPro" id="IPR027417">
    <property type="entry name" value="P-loop_NTPase"/>
</dbReference>
<evidence type="ECO:0000256" key="6">
    <source>
        <dbReference type="ARBA" id="ARBA00022806"/>
    </source>
</evidence>
<protein>
    <recommendedName>
        <fullName evidence="12 13">Transcription-repair-coupling factor</fullName>
        <shortName evidence="13">TRCF</shortName>
        <ecNumber evidence="13">3.6.4.-</ecNumber>
    </recommendedName>
</protein>
<sequence>MTSIYHELLKANPSFRRVLNCLKDRETPIGVYGLPEQVIAPFAETVKEECKRPVLLVTWDLARATKLVEDLSYFAEGGVYHLAARELFFFQRDAGSHELLARRLQTLQAMLNGEGKIIVTTPEALGGIFLKPHYLKNASFTLKVGKSMEIDDLMARLATAGYQRVDFVEGMGQFSVRGGIVDIYPPGNLPCRIEFFDVEVDSIRLFDSKTQRSVEGVDSADIFPVHDIILDERLREIVSKGIEKDLEKTDRLSLVSKERAMEKFKPLIEGLGTGERVSHTDLFLPYIPKEDRASVIDYFAEEPIVFLDEPRRMDEIAQKQELSLVDTLTDLADAGEILKSHLKIQIDYDAVKRDLFRFDTVLSSHIVRSKESVDLKEVANFHIKTVTSFGGRLRIFKEEIQRYIEEDYTIVLLGGSEEKTERLIKTLEDMGFATTPITGELKPSVIQVDEGHVHGGFEFEHERFVLLNSTEIFGDFKRQKKRKKKRDVIDLGTLHVGDYVVHETHGIGKFLGTTNLEVQNVQRDYISLMYKDGDKLFLPMDQLSLIHRYIASDDAPPKINRLNTQTWRNTKAKAKRSVEEMAEDLIRLYSKREDVKGFAFSADQPWQKEFEDSFQFEETDGQLLAAEEIKQDMEEDKPMDRLLCADVGYGKTEVALRAAFKAVLDGKQVAFLVPTTILAQQHYNTMRERFNDFALRTALLSRFRSAKEQKRDLEAIRNGSVDIVVGTHRLLSKDVQFKDLGLLIIDEEQRFGVRHKEKLKLLKENVDTLTLTATPIPRTLQMSLAGIRDMSVIEEPPQERFPVQTYVVEYNPMMVREAILKELDRGGQVYFVYNRVQSMEKILADLRELVPEALFAMANGQMGERELENTMLQFVEHDIDVLLCSTIIETGMDVANANTMIVWEANRLGLSQLYQLRGRIGRSNRMAYAYFTYRRDASISEVAEKRLAAIREFTEFGSGYKIAMRDLEIRGSGNILGESQHGHMNAIGYDLYIKFLRQAVSRAKGEEDVETADTTMDVLIDSYIPKHYIQDESQRMEMYRKIAVIADDEDERDMIDELIDRFSDPPKPVLQLIHLSKIRHMASTLQVETVQQKKDDYILEFLEGYELPLALMNEITSVFGKKVVFGFGERATITLTAKEEPLDALEKLLELMKIHKTHTRKP</sequence>
<feature type="domain" description="Helicase C-terminal" evidence="15">
    <location>
        <begin position="814"/>
        <end position="968"/>
    </location>
</feature>
<dbReference type="InterPro" id="IPR001650">
    <property type="entry name" value="Helicase_C-like"/>
</dbReference>
<dbReference type="EC" id="3.6.4.-" evidence="13"/>
<reference evidence="17" key="1">
    <citation type="submission" date="2016-01" db="EMBL/GenBank/DDBJ databases">
        <authorList>
            <person name="Mitreva M."/>
            <person name="Pepin K.H."/>
            <person name="Mihindukulasuriya K.A."/>
            <person name="Fulton R."/>
            <person name="Fronick C."/>
            <person name="O'Laughlin M."/>
            <person name="Miner T."/>
            <person name="Herter B."/>
            <person name="Rosa B.A."/>
            <person name="Cordes M."/>
            <person name="Tomlinson C."/>
            <person name="Wollam A."/>
            <person name="Palsikar V.B."/>
            <person name="Mardis E.R."/>
            <person name="Wilson R.K."/>
        </authorList>
    </citation>
    <scope>NUCLEOTIDE SEQUENCE [LARGE SCALE GENOMIC DNA]</scope>
    <source>
        <strain evidence="17">DNF00729</strain>
    </source>
</reference>
<dbReference type="GO" id="GO:0000716">
    <property type="term" value="P:transcription-coupled nucleotide-excision repair, DNA damage recognition"/>
    <property type="evidence" value="ECO:0007669"/>
    <property type="project" value="UniProtKB-UniRule"/>
</dbReference>
<evidence type="ECO:0000256" key="7">
    <source>
        <dbReference type="ARBA" id="ARBA00022840"/>
    </source>
</evidence>
<keyword evidence="7 13" id="KW-0067">ATP-binding</keyword>
<dbReference type="NCBIfam" id="TIGR00580">
    <property type="entry name" value="mfd"/>
    <property type="match status" value="1"/>
</dbReference>
<comment type="similarity">
    <text evidence="11 13">In the C-terminal section; belongs to the helicase family. RecG subfamily.</text>
</comment>
<dbReference type="RefSeq" id="WP_068367423.1">
    <property type="nucleotide sequence ID" value="NZ_KQ960172.1"/>
</dbReference>
<evidence type="ECO:0000256" key="5">
    <source>
        <dbReference type="ARBA" id="ARBA00022801"/>
    </source>
</evidence>
<comment type="similarity">
    <text evidence="10 13">In the N-terminal section; belongs to the UvrB family.</text>
</comment>